<dbReference type="CDD" id="cd00560">
    <property type="entry name" value="PanC"/>
    <property type="match status" value="1"/>
</dbReference>
<name>A0ABR5SFR1_9BACT</name>
<comment type="miscellaneous">
    <text evidence="8">The reaction proceeds by a bi uni uni bi ping pong mechanism.</text>
</comment>
<dbReference type="HAMAP" id="MF_00158">
    <property type="entry name" value="PanC"/>
    <property type="match status" value="1"/>
</dbReference>
<dbReference type="GO" id="GO:0004592">
    <property type="term" value="F:pantoate-beta-alanine ligase activity"/>
    <property type="evidence" value="ECO:0007669"/>
    <property type="project" value="UniProtKB-EC"/>
</dbReference>
<dbReference type="PANTHER" id="PTHR21299:SF1">
    <property type="entry name" value="PANTOATE--BETA-ALANINE LIGASE"/>
    <property type="match status" value="1"/>
</dbReference>
<organism evidence="9 10">
    <name type="scientific">Candidatus Magnetominusculus xianensis</name>
    <dbReference type="NCBI Taxonomy" id="1748249"/>
    <lineage>
        <taxon>Bacteria</taxon>
        <taxon>Pseudomonadati</taxon>
        <taxon>Nitrospirota</taxon>
        <taxon>Nitrospiria</taxon>
        <taxon>Nitrospirales</taxon>
        <taxon>Nitrospiraceae</taxon>
        <taxon>Candidatus Magnetominusculus</taxon>
    </lineage>
</organism>
<dbReference type="Proteomes" id="UP000060487">
    <property type="component" value="Unassembled WGS sequence"/>
</dbReference>
<dbReference type="EC" id="6.3.2.1" evidence="8"/>
<evidence type="ECO:0000313" key="10">
    <source>
        <dbReference type="Proteomes" id="UP000060487"/>
    </source>
</evidence>
<evidence type="ECO:0000256" key="7">
    <source>
        <dbReference type="ARBA" id="ARBA00048258"/>
    </source>
</evidence>
<keyword evidence="3 8" id="KW-0436">Ligase</keyword>
<dbReference type="SUPFAM" id="SSF52374">
    <property type="entry name" value="Nucleotidylyl transferase"/>
    <property type="match status" value="1"/>
</dbReference>
<comment type="subunit">
    <text evidence="8">Homodimer.</text>
</comment>
<evidence type="ECO:0000313" key="9">
    <source>
        <dbReference type="EMBL" id="KWT86759.1"/>
    </source>
</evidence>
<evidence type="ECO:0000256" key="1">
    <source>
        <dbReference type="ARBA" id="ARBA00004990"/>
    </source>
</evidence>
<dbReference type="Gene3D" id="3.30.1300.10">
    <property type="entry name" value="Pantoate-beta-alanine ligase, C-terminal domain"/>
    <property type="match status" value="1"/>
</dbReference>
<comment type="subcellular location">
    <subcellularLocation>
        <location evidence="8">Cytoplasm</location>
    </subcellularLocation>
</comment>
<proteinExistence type="inferred from homology"/>
<feature type="binding site" evidence="8">
    <location>
        <begin position="30"/>
        <end position="37"/>
    </location>
    <ligand>
        <name>ATP</name>
        <dbReference type="ChEBI" id="CHEBI:30616"/>
    </ligand>
</feature>
<accession>A0ABR5SFR1</accession>
<evidence type="ECO:0000256" key="5">
    <source>
        <dbReference type="ARBA" id="ARBA00022741"/>
    </source>
</evidence>
<keyword evidence="6 8" id="KW-0067">ATP-binding</keyword>
<evidence type="ECO:0000256" key="3">
    <source>
        <dbReference type="ARBA" id="ARBA00022598"/>
    </source>
</evidence>
<keyword evidence="8" id="KW-0963">Cytoplasm</keyword>
<dbReference type="NCBIfam" id="TIGR00018">
    <property type="entry name" value="panC"/>
    <property type="match status" value="1"/>
</dbReference>
<protein>
    <recommendedName>
        <fullName evidence="8">Pantothenate synthetase</fullName>
        <shortName evidence="8">PS</shortName>
        <ecNumber evidence="8">6.3.2.1</ecNumber>
    </recommendedName>
    <alternativeName>
        <fullName evidence="8">Pantoate--beta-alanine ligase</fullName>
    </alternativeName>
    <alternativeName>
        <fullName evidence="8">Pantoate-activating enzyme</fullName>
    </alternativeName>
</protein>
<comment type="function">
    <text evidence="8">Catalyzes the condensation of pantoate with beta-alanine in an ATP-dependent reaction via a pantoyl-adenylate intermediate.</text>
</comment>
<evidence type="ECO:0000256" key="2">
    <source>
        <dbReference type="ARBA" id="ARBA00009256"/>
    </source>
</evidence>
<evidence type="ECO:0000256" key="4">
    <source>
        <dbReference type="ARBA" id="ARBA00022655"/>
    </source>
</evidence>
<comment type="catalytic activity">
    <reaction evidence="7 8">
        <text>(R)-pantoate + beta-alanine + ATP = (R)-pantothenate + AMP + diphosphate + H(+)</text>
        <dbReference type="Rhea" id="RHEA:10912"/>
        <dbReference type="ChEBI" id="CHEBI:15378"/>
        <dbReference type="ChEBI" id="CHEBI:15980"/>
        <dbReference type="ChEBI" id="CHEBI:29032"/>
        <dbReference type="ChEBI" id="CHEBI:30616"/>
        <dbReference type="ChEBI" id="CHEBI:33019"/>
        <dbReference type="ChEBI" id="CHEBI:57966"/>
        <dbReference type="ChEBI" id="CHEBI:456215"/>
        <dbReference type="EC" id="6.3.2.1"/>
    </reaction>
</comment>
<dbReference type="InterPro" id="IPR042176">
    <property type="entry name" value="Pantoate_ligase_C"/>
</dbReference>
<keyword evidence="4 8" id="KW-0566">Pantothenate biosynthesis</keyword>
<dbReference type="Gene3D" id="3.40.50.620">
    <property type="entry name" value="HUPs"/>
    <property type="match status" value="1"/>
</dbReference>
<dbReference type="Pfam" id="PF02569">
    <property type="entry name" value="Pantoate_ligase"/>
    <property type="match status" value="1"/>
</dbReference>
<dbReference type="EMBL" id="LNQR01000056">
    <property type="protein sequence ID" value="KWT86759.1"/>
    <property type="molecule type" value="Genomic_DNA"/>
</dbReference>
<dbReference type="InterPro" id="IPR003721">
    <property type="entry name" value="Pantoate_ligase"/>
</dbReference>
<feature type="active site" description="Proton donor" evidence="8">
    <location>
        <position position="37"/>
    </location>
</feature>
<reference evidence="9 10" key="1">
    <citation type="submission" date="2015-11" db="EMBL/GenBank/DDBJ databases">
        <authorList>
            <person name="Lin W."/>
        </authorList>
    </citation>
    <scope>NUCLEOTIDE SEQUENCE [LARGE SCALE GENOMIC DNA]</scope>
    <source>
        <strain evidence="9 10">HCH-1</strain>
    </source>
</reference>
<evidence type="ECO:0000256" key="6">
    <source>
        <dbReference type="ARBA" id="ARBA00022840"/>
    </source>
</evidence>
<comment type="similarity">
    <text evidence="2 8">Belongs to the pantothenate synthetase family.</text>
</comment>
<feature type="binding site" evidence="8">
    <location>
        <begin position="147"/>
        <end position="150"/>
    </location>
    <ligand>
        <name>ATP</name>
        <dbReference type="ChEBI" id="CHEBI:30616"/>
    </ligand>
</feature>
<keyword evidence="10" id="KW-1185">Reference proteome</keyword>
<keyword evidence="5 8" id="KW-0547">Nucleotide-binding</keyword>
<dbReference type="InterPro" id="IPR014729">
    <property type="entry name" value="Rossmann-like_a/b/a_fold"/>
</dbReference>
<feature type="binding site" evidence="8">
    <location>
        <position position="61"/>
    </location>
    <ligand>
        <name>(R)-pantoate</name>
        <dbReference type="ChEBI" id="CHEBI:15980"/>
    </ligand>
</feature>
<feature type="binding site" evidence="8">
    <location>
        <position position="176"/>
    </location>
    <ligand>
        <name>ATP</name>
        <dbReference type="ChEBI" id="CHEBI:30616"/>
    </ligand>
</feature>
<dbReference type="RefSeq" id="WP_085052105.1">
    <property type="nucleotide sequence ID" value="NZ_LNQR01000056.1"/>
</dbReference>
<feature type="binding site" evidence="8">
    <location>
        <position position="61"/>
    </location>
    <ligand>
        <name>beta-alanine</name>
        <dbReference type="ChEBI" id="CHEBI:57966"/>
    </ligand>
</feature>
<comment type="caution">
    <text evidence="9">The sequence shown here is derived from an EMBL/GenBank/DDBJ whole genome shotgun (WGS) entry which is preliminary data.</text>
</comment>
<comment type="pathway">
    <text evidence="1 8">Cofactor biosynthesis; (R)-pantothenate biosynthesis; (R)-pantothenate from (R)-pantoate and beta-alanine: step 1/1.</text>
</comment>
<evidence type="ECO:0000256" key="8">
    <source>
        <dbReference type="HAMAP-Rule" id="MF_00158"/>
    </source>
</evidence>
<gene>
    <name evidence="8" type="primary">panC</name>
    <name evidence="9" type="ORF">ASN18_1482</name>
</gene>
<sequence length="285" mass="31342">MQLIRTISEMQQFSKGCKLSGKTIGFVPTMGALHDGHLSIVRDSVKANDVTVVSIFVNPTQFSAGEDFNRYPRDYDGDIEKLSGLSVDAVFLPGVDSVYPDGYKTYVEVRGLSEKLCGQFRPGHFAGVATVVLKLFNAVMPTRAYFGLKDYQQCVVIKKMTADLNLDLEIVLCPTIREHDGLAMSSRNAYLSTEERLEAPLIYKALTEAAKSVNDNSLKTNAIAQILKESLSEMKTLTEIQYASAYDPNTLDEIKTGGITEGQRVLIAVALKIGSTRLIDNIEVD</sequence>
<feature type="binding site" evidence="8">
    <location>
        <position position="153"/>
    </location>
    <ligand>
        <name>(R)-pantoate</name>
        <dbReference type="ChEBI" id="CHEBI:15980"/>
    </ligand>
</feature>
<feature type="binding site" evidence="8">
    <location>
        <begin position="184"/>
        <end position="187"/>
    </location>
    <ligand>
        <name>ATP</name>
        <dbReference type="ChEBI" id="CHEBI:30616"/>
    </ligand>
</feature>
<dbReference type="PANTHER" id="PTHR21299">
    <property type="entry name" value="CYTIDYLATE KINASE/PANTOATE-BETA-ALANINE LIGASE"/>
    <property type="match status" value="1"/>
</dbReference>